<sequence length="2843" mass="317346">MASPECSTYDRMFMLFEARITGNCCEKLTRKLLTPMLLFFNMYEQERSADIRQDLLQEALDGSQFQWFYWTADDHYTGVGEWREFTPLSVAQLNKAVREKKTSVRLTVAQRVYFIDLNEMTKRLLPDQQQQGFHPLHSSVPIYAKANLRGDFNMEKLVKLESELRKGTERHRLLVRGILKVIKSSSTLPLDNELAHNALTLLLRLVSLDGMVQEFLNEDGVKALLEMKRNPISAQMVANGTTTPPTLSTLATLILRQCIDSDAALLQSAFEQMITATCNGQPISMQEITSRRHAMRTKRYQKDVKRVVRMLVPLAVRSPSLYMDAAKKCMVIKQNEILVKEQRGDVKGNGSAAAASDQFLQALLSQIVTDLAQFDTLADADKNTRLMQPPNLLKLIAEVLRSYPKVAVPIFVEQSLGDQSVLRWIIERFLLSAPVNDLSDTAHWAKAVASELVSNSSSQRITDHVVGNIKSLLVESGDLDNAMATADENNSGAYAKFADKVTILAKLTTHLRECLQVNNQHNAKQGMFIVKSIHKKNLANVFVRSIWKIPLHEKPGIDTVNTLLKLLEGMMTKNGAEFGAMGARSYLMPSFSYDPRSFQYYDDDDLTLSRAAFEEMNRPPANIDPPVSSTPREDQSAHQDSHAAIPNESGDLGQMDESMGEPVHVREDILDNMLDTTQEENEEGGESEEESPHDSEEEDMDTGEELTQQRPAVHEGAMEDDHISEAADANEQVLQSHLVADDDFEEMDDDDDGEEDEEDETEVEGGGELADFDDTLLDYVTDFNALAQQMHDIRRRINLNIDTNALTIRPQQVFAHLAPNNVRGAVLRIRAGARNFLDIERLAAFNTGQVGVLQNGTALNQLFSSLAGYGPVGPRESSTEDRSLPCFVDRMAEWCRTVEGQTMFVMGAIVSAHLTAELSATPEETTATEAIENSEKGEAADADQNAQQPQPNEAAVPEEADLTSREAADNAGQMSTAVSGTNAQQPNEAAVPEGVDPAFLAALPEDMRQEVIRDHLLQQQISQADNTTARVDADVPPVERIAAIMGMEIPEGMDPAFLAALPDDIFHEVVRDHQRQQEMARQRRAQIQAQQQEANHAMVRHPHIHHRHFAMPRFLSRSIRPHTHRELPSTSATAATSTAERTMPLLDKESISTLLVLFLLDQEKFDIVRLQKLLKLICTHPGTCDFTIWALLSMFDGLDKFKSLEASEAPADGGKFQFGWINELRLQSVLNRHERVLLVTSNSVFINNQIRTVAAQRVMDNLAHLARSFARNFMPTQIRAPTGKSDSPPATTFPFWNTIRSINGRPIDDTRKEGAKMMQEMVADSIEKSPFAQLFSLLDSNLSKESRVISDRIVRIISSLSQAVPSDFHEKLSDESKLWLGTRLKKFTNALMSSCTGEALRDGRSMLAEMFRAIPTESLAILRAIYESVTNLGKQLNAQLASIRRVADNESGEGQQSLLHVLKEVSGRENVPGKLLKSLETFQYLCNQLKKVEEQRKKAQLAKKKSDTEKEGAEAQQQATTSKPQADTHAEEESDEATLVRNMVDELAPLWEELSNCLSLLEKAEDSQHAVLCLQNAAEAFFLSYSLVIPQTAQLAPSALPETAPTGASSPQLASSSAGGTSGGDELGRYQKEMFTFAEKHRSVLNQILRGNTQNLEGSAFAILTHFPKLLDFDVKTKYFHKELKKMDERSRYRHEDVAIRVRRSHLFGDSFRELYRLRPNDWKARLYIIFEGEEGQDAGGLLREWYSVITREIFNPNYALFITAPGDRVTYMINKTSYVNPEHLDYFRFVGRVIAKAIYDNKQLDCYFTRAFYKHILNKHVRYQDIESEDPDLFKSLEFLLNNAVEDLGAELTFTVEVEEFGVRSTRQLLENGNRTTVTDTNKHEYVHLMCQMKMTGSIRQQLNAFLEGFYEVIPKKLISIFNEQELELLISGLPDIDIDDLCANTEYKTYTRTSPQIQWFWRALKAFDAEDKAKFLQFVTGTSKVPLQGFAHLEGMNGVQKFTIQKDTRSNSRLPSAHTCFNQLDLPEYPDYETLHKMLLLASREFILDCSMEGNSVNCADLRALNGQMSGDIKLQKSKSENDKLSDNASSSHSQLSRSNKSAASSSATAKGSTKVYYHIDDEPTPYCTDVPASADKITLAAFKSVLNRTNFKFYCKANDPEVGGEVKVEIRDDQQLLFKSSNGQFELFLLTSEGSSHSDGASSANFSKLGPIKRTVPGPAPLYPIPNSHLYRPRYRLDNHINSGSRHKAFEDSTIYTTETEGRIYSDDESRLSTSTDNITSVSRQHYSIHRRRRRQNQRTRRQPSRTSSLSSMTETSMALEVITVTLNMNTVNFLGISIVGQSCPRGDSGIYVANVMPGGAVALDGRIEPGDMILQVNDISFENFKNDQAVEVLKRAVNTRGPIKLTVAKSFDANRTNYFSVPSREPVRPIDTHAWVQHTNAVRGMTSTLVNAMNAIPEGSEGTPTPIPSAHFPPTSSSLLHTFAPPTSVPSQRPASSSTSTGSGGGVAQTIVGPGGVILSMQQQHRLDVHSDKRKVIQALAMPNSGLDIRDRTWLKIPIPKSFLGSALIDWLIGNVDGLDDRKEARKYASGLLKDKFIAHVVNKVTFTEQCYYIFGEQSAELLNLRASFSEDGTLSNMQNQFQHMEIANHHQQGTVLYSNRAQEQPNFIQPTNLGAGTSMISEYASMPSISPYPTASNIYNLQNAPIAFPPRQQAPNYCPMPMSSNSHNKLARVQQEQFGATTSQTSNNSNDGSSGSEQRRKAVLPPVPSLTSVGPHNPTFPPAQQRHPPAGPPPTTPIGDEGMQRTAGQHNFQKKTENMAQGRIRLSENFPEVLVEHF</sequence>
<feature type="compositionally biased region" description="Polar residues" evidence="21">
    <location>
        <begin position="1515"/>
        <end position="1525"/>
    </location>
</feature>
<dbReference type="Gene3D" id="3.90.1750.10">
    <property type="entry name" value="Hect, E3 ligase catalytic domains"/>
    <property type="match status" value="1"/>
</dbReference>
<dbReference type="InterPro" id="IPR036388">
    <property type="entry name" value="WH-like_DNA-bd_sf"/>
</dbReference>
<dbReference type="InterPro" id="IPR038207">
    <property type="entry name" value="DIX_dom_sf"/>
</dbReference>
<dbReference type="GO" id="GO:0003002">
    <property type="term" value="P:regionalization"/>
    <property type="evidence" value="ECO:0007669"/>
    <property type="project" value="UniProtKB-ARBA"/>
</dbReference>
<dbReference type="Gene3D" id="3.30.2160.10">
    <property type="entry name" value="Hect, E3 ligase catalytic domain"/>
    <property type="match status" value="1"/>
</dbReference>
<proteinExistence type="inferred from homology"/>
<dbReference type="SUPFAM" id="SSF56204">
    <property type="entry name" value="Hect, E3 ligase catalytic domain"/>
    <property type="match status" value="1"/>
</dbReference>
<dbReference type="Gene3D" id="3.30.720.50">
    <property type="match status" value="1"/>
</dbReference>
<dbReference type="GO" id="GO:0048468">
    <property type="term" value="P:cell development"/>
    <property type="evidence" value="ECO:0007669"/>
    <property type="project" value="UniProtKB-ARBA"/>
</dbReference>
<feature type="region of interest" description="Disordered" evidence="21">
    <location>
        <begin position="740"/>
        <end position="770"/>
    </location>
</feature>
<reference evidence="27 28" key="1">
    <citation type="submission" date="2024-10" db="EMBL/GenBank/DDBJ databases">
        <authorList>
            <person name="Kim D."/>
        </authorList>
    </citation>
    <scope>NUCLEOTIDE SEQUENCE [LARGE SCALE GENOMIC DNA]</scope>
    <source>
        <strain evidence="27">BH-2024</strain>
    </source>
</reference>
<dbReference type="InterPro" id="IPR035983">
    <property type="entry name" value="Hect_E3_ubiquitin_ligase"/>
</dbReference>
<dbReference type="InterPro" id="IPR050409">
    <property type="entry name" value="E3_ubiq-protein_ligase"/>
</dbReference>
<feature type="domain" description="DEP" evidence="23">
    <location>
        <begin position="2547"/>
        <end position="2621"/>
    </location>
</feature>
<dbReference type="PANTHER" id="PTHR11254:SF67">
    <property type="entry name" value="E3 UBIQUITIN-PROTEIN LIGASE HUWE1"/>
    <property type="match status" value="1"/>
</dbReference>
<feature type="compositionally biased region" description="Low complexity" evidence="21">
    <location>
        <begin position="942"/>
        <end position="955"/>
    </location>
</feature>
<dbReference type="EMBL" id="JBICBT010000363">
    <property type="protein sequence ID" value="KAL3115812.1"/>
    <property type="molecule type" value="Genomic_DNA"/>
</dbReference>
<keyword evidence="13 19" id="KW-0879">Wnt signaling pathway</keyword>
<dbReference type="SMART" id="SM00049">
    <property type="entry name" value="DEP"/>
    <property type="match status" value="1"/>
</dbReference>
<dbReference type="SUPFAM" id="SSF117839">
    <property type="entry name" value="WWE domain"/>
    <property type="match status" value="1"/>
</dbReference>
<evidence type="ECO:0000256" key="4">
    <source>
        <dbReference type="ARBA" id="ARBA00004496"/>
    </source>
</evidence>
<dbReference type="InterPro" id="IPR001478">
    <property type="entry name" value="PDZ"/>
</dbReference>
<evidence type="ECO:0000256" key="16">
    <source>
        <dbReference type="ARBA" id="ARBA00023136"/>
    </source>
</evidence>
<feature type="compositionally biased region" description="Polar residues" evidence="21">
    <location>
        <begin position="972"/>
        <end position="987"/>
    </location>
</feature>
<dbReference type="SUPFAM" id="SSF50156">
    <property type="entry name" value="PDZ domain-like"/>
    <property type="match status" value="1"/>
</dbReference>
<feature type="compositionally biased region" description="Low complexity" evidence="21">
    <location>
        <begin position="2493"/>
        <end position="2505"/>
    </location>
</feature>
<dbReference type="InterPro" id="IPR029071">
    <property type="entry name" value="Ubiquitin-like_domsf"/>
</dbReference>
<feature type="compositionally biased region" description="Acidic residues" evidence="21">
    <location>
        <begin position="741"/>
        <end position="770"/>
    </location>
</feature>
<dbReference type="Pfam" id="PF00595">
    <property type="entry name" value="PDZ"/>
    <property type="match status" value="1"/>
</dbReference>
<keyword evidence="14 20" id="KW-0833">Ubl conjugation pathway</keyword>
<dbReference type="GO" id="GO:0009887">
    <property type="term" value="P:animal organ morphogenesis"/>
    <property type="evidence" value="ECO:0007669"/>
    <property type="project" value="UniProtKB-ARBA"/>
</dbReference>
<keyword evidence="9" id="KW-0217">Developmental protein</keyword>
<evidence type="ECO:0000256" key="9">
    <source>
        <dbReference type="ARBA" id="ARBA00022473"/>
    </source>
</evidence>
<evidence type="ECO:0000259" key="22">
    <source>
        <dbReference type="PROSITE" id="PS50106"/>
    </source>
</evidence>
<dbReference type="InterPro" id="IPR000569">
    <property type="entry name" value="HECT_dom"/>
</dbReference>
<dbReference type="Pfam" id="PF00632">
    <property type="entry name" value="HECT"/>
    <property type="match status" value="1"/>
</dbReference>
<dbReference type="InterPro" id="IPR036390">
    <property type="entry name" value="WH_DNA-bd_sf"/>
</dbReference>
<evidence type="ECO:0000256" key="19">
    <source>
        <dbReference type="PROSITE-ProRule" id="PRU00069"/>
    </source>
</evidence>
<dbReference type="GO" id="GO:0048730">
    <property type="term" value="P:epidermis morphogenesis"/>
    <property type="evidence" value="ECO:0007669"/>
    <property type="project" value="UniProtKB-ARBA"/>
</dbReference>
<organism evidence="27 28">
    <name type="scientific">Heterodera trifolii</name>
    <dbReference type="NCBI Taxonomy" id="157864"/>
    <lineage>
        <taxon>Eukaryota</taxon>
        <taxon>Metazoa</taxon>
        <taxon>Ecdysozoa</taxon>
        <taxon>Nematoda</taxon>
        <taxon>Chromadorea</taxon>
        <taxon>Rhabditida</taxon>
        <taxon>Tylenchina</taxon>
        <taxon>Tylenchomorpha</taxon>
        <taxon>Tylenchoidea</taxon>
        <taxon>Heteroderidae</taxon>
        <taxon>Heteroderinae</taxon>
        <taxon>Heterodera</taxon>
    </lineage>
</organism>
<name>A0ABD2LLM5_9BILA</name>
<evidence type="ECO:0000256" key="13">
    <source>
        <dbReference type="ARBA" id="ARBA00022687"/>
    </source>
</evidence>
<comment type="subcellular location">
    <subcellularLocation>
        <location evidence="4">Cytoplasm</location>
    </subcellularLocation>
    <subcellularLocation>
        <location evidence="3">Membrane</location>
    </subcellularLocation>
    <subcellularLocation>
        <location evidence="2">Nucleus</location>
    </subcellularLocation>
</comment>
<dbReference type="SUPFAM" id="SSF46785">
    <property type="entry name" value="Winged helix' DNA-binding domain"/>
    <property type="match status" value="1"/>
</dbReference>
<feature type="domain" description="PDZ" evidence="22">
    <location>
        <begin position="2327"/>
        <end position="2400"/>
    </location>
</feature>
<dbReference type="GO" id="GO:0048598">
    <property type="term" value="P:embryonic morphogenesis"/>
    <property type="evidence" value="ECO:0007669"/>
    <property type="project" value="UniProtKB-ARBA"/>
</dbReference>
<feature type="domain" description="WWE" evidence="26">
    <location>
        <begin position="53"/>
        <end position="135"/>
    </location>
</feature>
<evidence type="ECO:0000256" key="1">
    <source>
        <dbReference type="ARBA" id="ARBA00000885"/>
    </source>
</evidence>
<dbReference type="Gene3D" id="3.30.2410.10">
    <property type="entry name" value="Hect, E3 ligase catalytic domain"/>
    <property type="match status" value="1"/>
</dbReference>
<dbReference type="GO" id="GO:0016477">
    <property type="term" value="P:cell migration"/>
    <property type="evidence" value="ECO:0007669"/>
    <property type="project" value="UniProtKB-ARBA"/>
</dbReference>
<dbReference type="Gene3D" id="1.10.10.10">
    <property type="entry name" value="Winged helix-like DNA-binding domain superfamily/Winged helix DNA-binding domain"/>
    <property type="match status" value="1"/>
</dbReference>
<keyword evidence="15" id="KW-0509">mRNA transport</keyword>
<keyword evidence="10" id="KW-0963">Cytoplasm</keyword>
<feature type="region of interest" description="Disordered" evidence="21">
    <location>
        <begin position="1500"/>
        <end position="1538"/>
    </location>
</feature>
<evidence type="ECO:0000256" key="20">
    <source>
        <dbReference type="PROSITE-ProRule" id="PRU00104"/>
    </source>
</evidence>
<evidence type="ECO:0000256" key="8">
    <source>
        <dbReference type="ARBA" id="ARBA00022448"/>
    </source>
</evidence>
<dbReference type="PROSITE" id="PS50918">
    <property type="entry name" value="WWE"/>
    <property type="match status" value="1"/>
</dbReference>
<dbReference type="GO" id="GO:0000132">
    <property type="term" value="P:establishment of mitotic spindle orientation"/>
    <property type="evidence" value="ECO:0007669"/>
    <property type="project" value="UniProtKB-ARBA"/>
</dbReference>
<evidence type="ECO:0000256" key="6">
    <source>
        <dbReference type="ARBA" id="ARBA00008735"/>
    </source>
</evidence>
<dbReference type="GO" id="GO:0048646">
    <property type="term" value="P:anatomical structure formation involved in morphogenesis"/>
    <property type="evidence" value="ECO:0007669"/>
    <property type="project" value="UniProtKB-ARBA"/>
</dbReference>
<comment type="caution">
    <text evidence="27">The sequence shown here is derived from an EMBL/GenBank/DDBJ whole genome shotgun (WGS) entry which is preliminary data.</text>
</comment>
<feature type="compositionally biased region" description="Basic and acidic residues" evidence="21">
    <location>
        <begin position="2078"/>
        <end position="2088"/>
    </location>
</feature>
<dbReference type="GO" id="GO:0048699">
    <property type="term" value="P:generation of neurons"/>
    <property type="evidence" value="ECO:0007669"/>
    <property type="project" value="UniProtKB-ARBA"/>
</dbReference>
<dbReference type="Pfam" id="PF00778">
    <property type="entry name" value="DIX"/>
    <property type="match status" value="1"/>
</dbReference>
<dbReference type="Gene3D" id="2.40.240.130">
    <property type="match status" value="1"/>
</dbReference>
<dbReference type="GO" id="GO:0035591">
    <property type="term" value="F:signaling adaptor activity"/>
    <property type="evidence" value="ECO:0007669"/>
    <property type="project" value="UniProtKB-ARBA"/>
</dbReference>
<dbReference type="CDD" id="cd04438">
    <property type="entry name" value="DEP_dishevelled"/>
    <property type="match status" value="1"/>
</dbReference>
<dbReference type="PROSITE" id="PS50106">
    <property type="entry name" value="PDZ"/>
    <property type="match status" value="1"/>
</dbReference>
<dbReference type="FunFam" id="3.30.2410.10:FF:000004">
    <property type="entry name" value="E3 ubiquitin-protein ligase HUWE1, variant"/>
    <property type="match status" value="1"/>
</dbReference>
<dbReference type="GO" id="GO:0005634">
    <property type="term" value="C:nucleus"/>
    <property type="evidence" value="ECO:0007669"/>
    <property type="project" value="UniProtKB-SubCell"/>
</dbReference>
<evidence type="ECO:0000256" key="12">
    <source>
        <dbReference type="ARBA" id="ARBA00022679"/>
    </source>
</evidence>
<dbReference type="GO" id="GO:0051028">
    <property type="term" value="P:mRNA transport"/>
    <property type="evidence" value="ECO:0007669"/>
    <property type="project" value="UniProtKB-KW"/>
</dbReference>
<evidence type="ECO:0000313" key="27">
    <source>
        <dbReference type="EMBL" id="KAL3115812.1"/>
    </source>
</evidence>
<evidence type="ECO:0000259" key="25">
    <source>
        <dbReference type="PROSITE" id="PS50841"/>
    </source>
</evidence>
<accession>A0ABD2LLM5</accession>
<feature type="compositionally biased region" description="Low complexity" evidence="21">
    <location>
        <begin position="2744"/>
        <end position="2761"/>
    </location>
</feature>
<feature type="region of interest" description="Disordered" evidence="21">
    <location>
        <begin position="2744"/>
        <end position="2809"/>
    </location>
</feature>
<gene>
    <name evidence="27" type="ORF">niasHT_007817</name>
</gene>
<evidence type="ECO:0000256" key="3">
    <source>
        <dbReference type="ARBA" id="ARBA00004370"/>
    </source>
</evidence>
<evidence type="ECO:0000256" key="18">
    <source>
        <dbReference type="ARBA" id="ARBA00034494"/>
    </source>
</evidence>
<evidence type="ECO:0000256" key="14">
    <source>
        <dbReference type="ARBA" id="ARBA00022786"/>
    </source>
</evidence>
<keyword evidence="11" id="KW-0597">Phosphoprotein</keyword>
<dbReference type="GO" id="GO:0016020">
    <property type="term" value="C:membrane"/>
    <property type="evidence" value="ECO:0007669"/>
    <property type="project" value="UniProtKB-SubCell"/>
</dbReference>
<evidence type="ECO:0000256" key="5">
    <source>
        <dbReference type="ARBA" id="ARBA00004906"/>
    </source>
</evidence>
<feature type="domain" description="DIX" evidence="25">
    <location>
        <begin position="2113"/>
        <end position="2195"/>
    </location>
</feature>
<keyword evidence="17" id="KW-0539">Nucleus</keyword>
<feature type="compositionally biased region" description="Acidic residues" evidence="21">
    <location>
        <begin position="677"/>
        <end position="704"/>
    </location>
</feature>
<dbReference type="Pfam" id="PF02825">
    <property type="entry name" value="WWE"/>
    <property type="match status" value="1"/>
</dbReference>
<evidence type="ECO:0000256" key="2">
    <source>
        <dbReference type="ARBA" id="ARBA00004123"/>
    </source>
</evidence>
<dbReference type="PROSITE" id="PS50237">
    <property type="entry name" value="HECT"/>
    <property type="match status" value="1"/>
</dbReference>
<dbReference type="Pfam" id="PF00610">
    <property type="entry name" value="DEP"/>
    <property type="match status" value="1"/>
</dbReference>
<evidence type="ECO:0000256" key="17">
    <source>
        <dbReference type="ARBA" id="ARBA00023242"/>
    </source>
</evidence>
<feature type="region of interest" description="Disordered" evidence="21">
    <location>
        <begin position="2078"/>
        <end position="2109"/>
    </location>
</feature>
<comment type="pathway">
    <text evidence="5">Protein modification; protein ubiquitination.</text>
</comment>
<feature type="domain" description="HECT" evidence="24">
    <location>
        <begin position="1719"/>
        <end position="2060"/>
    </location>
</feature>
<evidence type="ECO:0000313" key="28">
    <source>
        <dbReference type="Proteomes" id="UP001620626"/>
    </source>
</evidence>
<feature type="compositionally biased region" description="Low complexity" evidence="21">
    <location>
        <begin position="2096"/>
        <end position="2109"/>
    </location>
</feature>
<keyword evidence="28" id="KW-1185">Reference proteome</keyword>
<dbReference type="InterPro" id="IPR004170">
    <property type="entry name" value="WWE_dom"/>
</dbReference>
<feature type="region of interest" description="Disordered" evidence="21">
    <location>
        <begin position="1600"/>
        <end position="1625"/>
    </location>
</feature>
<comment type="catalytic activity">
    <reaction evidence="1">
        <text>S-ubiquitinyl-[E2 ubiquitin-conjugating enzyme]-L-cysteine + [acceptor protein]-L-lysine = [E2 ubiquitin-conjugating enzyme]-L-cysteine + N(6)-ubiquitinyl-[acceptor protein]-L-lysine.</text>
        <dbReference type="EC" id="2.3.2.26"/>
    </reaction>
</comment>
<dbReference type="EC" id="2.3.2.26" evidence="7"/>
<dbReference type="SMART" id="SM00119">
    <property type="entry name" value="HECTc"/>
    <property type="match status" value="1"/>
</dbReference>
<dbReference type="SMART" id="SM00021">
    <property type="entry name" value="DAX"/>
    <property type="match status" value="1"/>
</dbReference>
<feature type="compositionally biased region" description="Basic residues" evidence="21">
    <location>
        <begin position="2290"/>
        <end position="2307"/>
    </location>
</feature>
<keyword evidence="8" id="KW-0813">Transport</keyword>
<comment type="similarity">
    <text evidence="6">Belongs to the DSH family.</text>
</comment>
<feature type="region of interest" description="Disordered" evidence="21">
    <location>
        <begin position="2485"/>
        <end position="2511"/>
    </location>
</feature>
<evidence type="ECO:0000256" key="7">
    <source>
        <dbReference type="ARBA" id="ARBA00012485"/>
    </source>
</evidence>
<feature type="region of interest" description="Disordered" evidence="21">
    <location>
        <begin position="614"/>
        <end position="658"/>
    </location>
</feature>
<evidence type="ECO:0000259" key="26">
    <source>
        <dbReference type="PROSITE" id="PS50918"/>
    </source>
</evidence>
<dbReference type="FunFam" id="3.30.2160.10:FF:000001">
    <property type="entry name" value="E3 ubiquitin-protein ligase NEDD4-like"/>
    <property type="match status" value="1"/>
</dbReference>
<protein>
    <recommendedName>
        <fullName evidence="7">HECT-type E3 ubiquitin transferase</fullName>
        <ecNumber evidence="7">2.3.2.26</ecNumber>
    </recommendedName>
</protein>
<dbReference type="PROSITE" id="PS50841">
    <property type="entry name" value="DIX"/>
    <property type="match status" value="1"/>
</dbReference>
<comment type="similarity">
    <text evidence="18">Belongs to the UPL family. TOM1/PTR1 subfamily.</text>
</comment>
<feature type="compositionally biased region" description="Basic and acidic residues" evidence="21">
    <location>
        <begin position="631"/>
        <end position="641"/>
    </location>
</feature>
<dbReference type="InterPro" id="IPR000591">
    <property type="entry name" value="DEP_dom"/>
</dbReference>
<dbReference type="FunFam" id="1.10.10.10:FF:000400">
    <property type="entry name" value="DiSHevelled related"/>
    <property type="match status" value="1"/>
</dbReference>
<dbReference type="InterPro" id="IPR036034">
    <property type="entry name" value="PDZ_sf"/>
</dbReference>
<dbReference type="Proteomes" id="UP001620626">
    <property type="component" value="Unassembled WGS sequence"/>
</dbReference>
<dbReference type="GO" id="GO:0005938">
    <property type="term" value="C:cell cortex"/>
    <property type="evidence" value="ECO:0007669"/>
    <property type="project" value="UniProtKB-ARBA"/>
</dbReference>
<dbReference type="FunFam" id="2.30.42.10:FF:000203">
    <property type="entry name" value="DiSHevelled related"/>
    <property type="match status" value="1"/>
</dbReference>
<feature type="region of interest" description="Disordered" evidence="21">
    <location>
        <begin position="934"/>
        <end position="992"/>
    </location>
</feature>
<dbReference type="FunFam" id="3.90.1750.10:FF:000003">
    <property type="entry name" value="E3 ubiquitin-protein ligase UPL1"/>
    <property type="match status" value="1"/>
</dbReference>
<evidence type="ECO:0000256" key="21">
    <source>
        <dbReference type="SAM" id="MobiDB-lite"/>
    </source>
</evidence>
<dbReference type="Pfam" id="PF14377">
    <property type="entry name" value="UBM"/>
    <property type="match status" value="2"/>
</dbReference>
<dbReference type="Gene3D" id="2.30.42.10">
    <property type="match status" value="1"/>
</dbReference>
<dbReference type="InterPro" id="IPR025527">
    <property type="entry name" value="HUWE1/Rev1_UBM"/>
</dbReference>
<dbReference type="SUPFAM" id="SSF54236">
    <property type="entry name" value="Ubiquitin-like"/>
    <property type="match status" value="1"/>
</dbReference>
<dbReference type="FunFam" id="3.90.1750.10:FF:000026">
    <property type="entry name" value="E3 ubiquitin-protein ligase HACE1"/>
    <property type="match status" value="1"/>
</dbReference>
<dbReference type="GO" id="GO:0061630">
    <property type="term" value="F:ubiquitin protein ligase activity"/>
    <property type="evidence" value="ECO:0007669"/>
    <property type="project" value="UniProtKB-EC"/>
</dbReference>
<dbReference type="CDD" id="cd06717">
    <property type="entry name" value="PDZ_Dishevelled-like"/>
    <property type="match status" value="1"/>
</dbReference>
<evidence type="ECO:0000256" key="11">
    <source>
        <dbReference type="ARBA" id="ARBA00022553"/>
    </source>
</evidence>
<dbReference type="InterPro" id="IPR037197">
    <property type="entry name" value="WWE_dom_sf"/>
</dbReference>
<evidence type="ECO:0000259" key="23">
    <source>
        <dbReference type="PROSITE" id="PS50186"/>
    </source>
</evidence>
<dbReference type="PANTHER" id="PTHR11254">
    <property type="entry name" value="HECT DOMAIN UBIQUITIN-PROTEIN LIGASE"/>
    <property type="match status" value="1"/>
</dbReference>
<evidence type="ECO:0000259" key="24">
    <source>
        <dbReference type="PROSITE" id="PS50237"/>
    </source>
</evidence>
<dbReference type="InterPro" id="IPR001158">
    <property type="entry name" value="DIX"/>
</dbReference>
<feature type="region of interest" description="Disordered" evidence="21">
    <location>
        <begin position="2269"/>
        <end position="2316"/>
    </location>
</feature>
<feature type="compositionally biased region" description="Basic and acidic residues" evidence="21">
    <location>
        <begin position="1504"/>
        <end position="1513"/>
    </location>
</feature>
<feature type="active site" description="Glycyl thioester intermediate" evidence="20">
    <location>
        <position position="2022"/>
    </location>
</feature>
<dbReference type="SMART" id="SM00228">
    <property type="entry name" value="PDZ"/>
    <property type="match status" value="1"/>
</dbReference>
<evidence type="ECO:0000256" key="10">
    <source>
        <dbReference type="ARBA" id="ARBA00022490"/>
    </source>
</evidence>
<dbReference type="PROSITE" id="PS50186">
    <property type="entry name" value="DEP"/>
    <property type="match status" value="1"/>
</dbReference>
<keyword evidence="16" id="KW-0472">Membrane</keyword>
<keyword evidence="12" id="KW-0808">Transferase</keyword>
<dbReference type="GO" id="GO:0016055">
    <property type="term" value="P:Wnt signaling pathway"/>
    <property type="evidence" value="ECO:0007669"/>
    <property type="project" value="UniProtKB-KW"/>
</dbReference>
<dbReference type="CDD" id="cd00078">
    <property type="entry name" value="HECTc"/>
    <property type="match status" value="1"/>
</dbReference>
<feature type="compositionally biased region" description="Polar residues" evidence="21">
    <location>
        <begin position="2275"/>
        <end position="2285"/>
    </location>
</feature>
<feature type="region of interest" description="Disordered" evidence="21">
    <location>
        <begin position="677"/>
        <end position="708"/>
    </location>
</feature>
<evidence type="ECO:0000256" key="15">
    <source>
        <dbReference type="ARBA" id="ARBA00022816"/>
    </source>
</evidence>